<dbReference type="InterPro" id="IPR036770">
    <property type="entry name" value="Ankyrin_rpt-contain_sf"/>
</dbReference>
<dbReference type="SUPFAM" id="SSF48403">
    <property type="entry name" value="Ankyrin repeat"/>
    <property type="match status" value="1"/>
</dbReference>
<dbReference type="PROSITE" id="PS50088">
    <property type="entry name" value="ANK_REPEAT"/>
    <property type="match status" value="2"/>
</dbReference>
<dbReference type="SMART" id="SM00248">
    <property type="entry name" value="ANK"/>
    <property type="match status" value="3"/>
</dbReference>
<dbReference type="InParanoid" id="A0A084QKP6"/>
<sequence>MLHHGIATKQRRQSLCNALPGWVCPSMPATRRGTRLYMSMREEPRASDVPDAFTTRDQDGLTALHLAAIRSGVEVAVLVEAGADANFLTEDRQHALHLVCRARKPDVVGQLLKHHKATGSNHKYKYGSTPLHYACASGEPESVYGLIQDGADANADANSRTPIHACAESAL</sequence>
<dbReference type="Gene3D" id="1.25.40.20">
    <property type="entry name" value="Ankyrin repeat-containing domain"/>
    <property type="match status" value="1"/>
</dbReference>
<dbReference type="AlphaFoldDB" id="A0A084QKP6"/>
<evidence type="ECO:0000313" key="5">
    <source>
        <dbReference type="Proteomes" id="UP000028524"/>
    </source>
</evidence>
<dbReference type="PROSITE" id="PS50297">
    <property type="entry name" value="ANK_REP_REGION"/>
    <property type="match status" value="1"/>
</dbReference>
<dbReference type="HOGENOM" id="CLU_1563900_0_0_1"/>
<dbReference type="STRING" id="1283841.A0A084QKP6"/>
<evidence type="ECO:0000256" key="2">
    <source>
        <dbReference type="ARBA" id="ARBA00023043"/>
    </source>
</evidence>
<dbReference type="Pfam" id="PF12796">
    <property type="entry name" value="Ank_2"/>
    <property type="match status" value="2"/>
</dbReference>
<keyword evidence="1" id="KW-0677">Repeat</keyword>
<evidence type="ECO:0000256" key="1">
    <source>
        <dbReference type="ARBA" id="ARBA00022737"/>
    </source>
</evidence>
<organism evidence="4 5">
    <name type="scientific">Stachybotrys chlorohalonatus (strain IBT 40285)</name>
    <dbReference type="NCBI Taxonomy" id="1283841"/>
    <lineage>
        <taxon>Eukaryota</taxon>
        <taxon>Fungi</taxon>
        <taxon>Dikarya</taxon>
        <taxon>Ascomycota</taxon>
        <taxon>Pezizomycotina</taxon>
        <taxon>Sordariomycetes</taxon>
        <taxon>Hypocreomycetidae</taxon>
        <taxon>Hypocreales</taxon>
        <taxon>Stachybotryaceae</taxon>
        <taxon>Stachybotrys</taxon>
    </lineage>
</organism>
<keyword evidence="2 3" id="KW-0040">ANK repeat</keyword>
<evidence type="ECO:0000256" key="3">
    <source>
        <dbReference type="PROSITE-ProRule" id="PRU00023"/>
    </source>
</evidence>
<feature type="repeat" description="ANK" evidence="3">
    <location>
        <begin position="126"/>
        <end position="158"/>
    </location>
</feature>
<protein>
    <submittedName>
        <fullName evidence="4">Uncharacterized protein</fullName>
    </submittedName>
</protein>
<proteinExistence type="predicted"/>
<dbReference type="PANTHER" id="PTHR24178">
    <property type="entry name" value="MOLTING PROTEIN MLT-4"/>
    <property type="match status" value="1"/>
</dbReference>
<evidence type="ECO:0000313" key="4">
    <source>
        <dbReference type="EMBL" id="KFA64531.1"/>
    </source>
</evidence>
<reference evidence="4 5" key="1">
    <citation type="journal article" date="2014" name="BMC Genomics">
        <title>Comparative genome sequencing reveals chemotype-specific gene clusters in the toxigenic black mold Stachybotrys.</title>
        <authorList>
            <person name="Semeiks J."/>
            <person name="Borek D."/>
            <person name="Otwinowski Z."/>
            <person name="Grishin N.V."/>
        </authorList>
    </citation>
    <scope>NUCLEOTIDE SEQUENCE [LARGE SCALE GENOMIC DNA]</scope>
    <source>
        <strain evidence="4 5">IBT 40285</strain>
    </source>
</reference>
<dbReference type="InterPro" id="IPR002110">
    <property type="entry name" value="Ankyrin_rpt"/>
</dbReference>
<accession>A0A084QKP6</accession>
<name>A0A084QKP6_STAC4</name>
<dbReference type="Proteomes" id="UP000028524">
    <property type="component" value="Unassembled WGS sequence"/>
</dbReference>
<dbReference type="OrthoDB" id="21416at2759"/>
<keyword evidence="5" id="KW-1185">Reference proteome</keyword>
<gene>
    <name evidence="4" type="ORF">S40285_10415</name>
</gene>
<feature type="repeat" description="ANK" evidence="3">
    <location>
        <begin position="59"/>
        <end position="90"/>
    </location>
</feature>
<dbReference type="EMBL" id="KL660679">
    <property type="protein sequence ID" value="KFA64531.1"/>
    <property type="molecule type" value="Genomic_DNA"/>
</dbReference>